<dbReference type="Gene3D" id="3.90.950.10">
    <property type="match status" value="1"/>
</dbReference>
<dbReference type="AlphaFoldDB" id="A0A381YAH9"/>
<dbReference type="SUPFAM" id="SSF52972">
    <property type="entry name" value="ITPase-like"/>
    <property type="match status" value="1"/>
</dbReference>
<protein>
    <submittedName>
        <fullName evidence="7">Uncharacterized protein</fullName>
    </submittedName>
</protein>
<dbReference type="NCBIfam" id="TIGR00042">
    <property type="entry name" value="RdgB/HAM1 family non-canonical purine NTP pyrophosphatase"/>
    <property type="match status" value="1"/>
</dbReference>
<dbReference type="GO" id="GO:0009143">
    <property type="term" value="P:nucleoside triphosphate catabolic process"/>
    <property type="evidence" value="ECO:0007669"/>
    <property type="project" value="InterPro"/>
</dbReference>
<keyword evidence="3" id="KW-0547">Nucleotide-binding</keyword>
<dbReference type="GO" id="GO:0005737">
    <property type="term" value="C:cytoplasm"/>
    <property type="evidence" value="ECO:0007669"/>
    <property type="project" value="TreeGrafter"/>
</dbReference>
<evidence type="ECO:0000256" key="1">
    <source>
        <dbReference type="ARBA" id="ARBA00008023"/>
    </source>
</evidence>
<dbReference type="PANTHER" id="PTHR11067">
    <property type="entry name" value="INOSINE TRIPHOSPHATE PYROPHOSPHATASE/HAM1 PROTEIN"/>
    <property type="match status" value="1"/>
</dbReference>
<comment type="similarity">
    <text evidence="1">Belongs to the HAM1 NTPase family.</text>
</comment>
<keyword evidence="4" id="KW-0378">Hydrolase</keyword>
<gene>
    <name evidence="7" type="ORF">METZ01_LOCUS126754</name>
</gene>
<evidence type="ECO:0000256" key="3">
    <source>
        <dbReference type="ARBA" id="ARBA00022741"/>
    </source>
</evidence>
<dbReference type="GO" id="GO:0009117">
    <property type="term" value="P:nucleotide metabolic process"/>
    <property type="evidence" value="ECO:0007669"/>
    <property type="project" value="UniProtKB-KW"/>
</dbReference>
<dbReference type="Pfam" id="PF01725">
    <property type="entry name" value="Ham1p_like"/>
    <property type="match status" value="1"/>
</dbReference>
<evidence type="ECO:0000256" key="2">
    <source>
        <dbReference type="ARBA" id="ARBA00022723"/>
    </source>
</evidence>
<keyword evidence="2" id="KW-0479">Metal-binding</keyword>
<keyword evidence="6" id="KW-0546">Nucleotide metabolism</keyword>
<dbReference type="EMBL" id="UINC01017741">
    <property type="protein sequence ID" value="SVA73900.1"/>
    <property type="molecule type" value="Genomic_DNA"/>
</dbReference>
<dbReference type="CDD" id="cd00515">
    <property type="entry name" value="HAM1"/>
    <property type="match status" value="1"/>
</dbReference>
<proteinExistence type="inferred from homology"/>
<evidence type="ECO:0000313" key="7">
    <source>
        <dbReference type="EMBL" id="SVA73900.1"/>
    </source>
</evidence>
<dbReference type="InterPro" id="IPR020922">
    <property type="entry name" value="dITP/XTP_pyrophosphatase"/>
</dbReference>
<dbReference type="InterPro" id="IPR002637">
    <property type="entry name" value="RdgB/HAM1"/>
</dbReference>
<dbReference type="GO" id="GO:0017111">
    <property type="term" value="F:ribonucleoside triphosphate phosphatase activity"/>
    <property type="evidence" value="ECO:0007669"/>
    <property type="project" value="InterPro"/>
</dbReference>
<dbReference type="InterPro" id="IPR029001">
    <property type="entry name" value="ITPase-like_fam"/>
</dbReference>
<evidence type="ECO:0000256" key="5">
    <source>
        <dbReference type="ARBA" id="ARBA00022842"/>
    </source>
</evidence>
<evidence type="ECO:0000256" key="6">
    <source>
        <dbReference type="ARBA" id="ARBA00023080"/>
    </source>
</evidence>
<keyword evidence="5" id="KW-0460">Magnesium</keyword>
<dbReference type="GO" id="GO:0047429">
    <property type="term" value="F:nucleoside triphosphate diphosphatase activity"/>
    <property type="evidence" value="ECO:0007669"/>
    <property type="project" value="InterPro"/>
</dbReference>
<dbReference type="GO" id="GO:0046872">
    <property type="term" value="F:metal ion binding"/>
    <property type="evidence" value="ECO:0007669"/>
    <property type="project" value="UniProtKB-KW"/>
</dbReference>
<name>A0A381YAH9_9ZZZZ</name>
<sequence length="220" mass="23698">MARLCDPRTAFATLRRLKRLRRRERLKPAAAAGMMELGLVTSNAGKVRELAAVLEPLGHEVTQREFGYPEVQAPSLEAVVEFGLEWLAQNHPGEALLIDDAGLFVDALGGFPGVYSRHAWDTIGPAGVLALLGNGEERSAEFRCVLGLLLPDGGHQLFHGSCRGSVTRAPRGDGGFGYDPIFIPKGDERTFAELPLAEKNGVSHRGRALAELVEYLGTSG</sequence>
<dbReference type="GO" id="GO:0000166">
    <property type="term" value="F:nucleotide binding"/>
    <property type="evidence" value="ECO:0007669"/>
    <property type="project" value="UniProtKB-KW"/>
</dbReference>
<dbReference type="HAMAP" id="MF_01405">
    <property type="entry name" value="Non_canon_purine_NTPase"/>
    <property type="match status" value="1"/>
</dbReference>
<evidence type="ECO:0000256" key="4">
    <source>
        <dbReference type="ARBA" id="ARBA00022801"/>
    </source>
</evidence>
<dbReference type="PANTHER" id="PTHR11067:SF9">
    <property type="entry name" value="INOSINE TRIPHOSPHATE PYROPHOSPHATASE"/>
    <property type="match status" value="1"/>
</dbReference>
<reference evidence="7" key="1">
    <citation type="submission" date="2018-05" db="EMBL/GenBank/DDBJ databases">
        <authorList>
            <person name="Lanie J.A."/>
            <person name="Ng W.-L."/>
            <person name="Kazmierczak K.M."/>
            <person name="Andrzejewski T.M."/>
            <person name="Davidsen T.M."/>
            <person name="Wayne K.J."/>
            <person name="Tettelin H."/>
            <person name="Glass J.I."/>
            <person name="Rusch D."/>
            <person name="Podicherti R."/>
            <person name="Tsui H.-C.T."/>
            <person name="Winkler M.E."/>
        </authorList>
    </citation>
    <scope>NUCLEOTIDE SEQUENCE</scope>
</reference>
<accession>A0A381YAH9</accession>
<organism evidence="7">
    <name type="scientific">marine metagenome</name>
    <dbReference type="NCBI Taxonomy" id="408172"/>
    <lineage>
        <taxon>unclassified sequences</taxon>
        <taxon>metagenomes</taxon>
        <taxon>ecological metagenomes</taxon>
    </lineage>
</organism>